<proteinExistence type="predicted"/>
<comment type="caution">
    <text evidence="1">The sequence shown here is derived from an EMBL/GenBank/DDBJ whole genome shotgun (WGS) entry which is preliminary data.</text>
</comment>
<evidence type="ECO:0000313" key="1">
    <source>
        <dbReference type="EMBL" id="TCL74243.1"/>
    </source>
</evidence>
<organism evidence="1 2">
    <name type="scientific">Hydrogenispora ethanolica</name>
    <dbReference type="NCBI Taxonomy" id="1082276"/>
    <lineage>
        <taxon>Bacteria</taxon>
        <taxon>Bacillati</taxon>
        <taxon>Bacillota</taxon>
        <taxon>Hydrogenispora</taxon>
    </lineage>
</organism>
<dbReference type="OrthoDB" id="1633138at2"/>
<gene>
    <name evidence="1" type="ORF">EDC14_1004181</name>
</gene>
<keyword evidence="2" id="KW-1185">Reference proteome</keyword>
<sequence length="261" mass="28189">MSSQLINTPSSDNLLLGAGELFFNRFDSAGNPTYERSLGDASVVNLSTEVETVEHYSSMSADKGLYASANKSTKPTLKITLHEADPLNLALGLLGETAIVTQAAATGKTAQIAKAVKGGWFPLGYRRVKNVVVKEAVGTDPESYVLDVDYSVDPATGRIQILPDGGIEDDTALTVTFDLEAYQAIKVSGGKAPKIRGYLRFVGDPTQGPAYDAEFWRVTISPDGEIGLISEDFASFGLTVNIENDRKNHPDDPYYYLIKKN</sequence>
<dbReference type="EMBL" id="SLUN01000004">
    <property type="protein sequence ID" value="TCL74243.1"/>
    <property type="molecule type" value="Genomic_DNA"/>
</dbReference>
<reference evidence="1 2" key="1">
    <citation type="submission" date="2019-03" db="EMBL/GenBank/DDBJ databases">
        <title>Genomic Encyclopedia of Type Strains, Phase IV (KMG-IV): sequencing the most valuable type-strain genomes for metagenomic binning, comparative biology and taxonomic classification.</title>
        <authorList>
            <person name="Goeker M."/>
        </authorList>
    </citation>
    <scope>NUCLEOTIDE SEQUENCE [LARGE SCALE GENOMIC DNA]</scope>
    <source>
        <strain evidence="1 2">LX-B</strain>
    </source>
</reference>
<name>A0A4R1S4M5_HYDET</name>
<dbReference type="AlphaFoldDB" id="A0A4R1S4M5"/>
<dbReference type="RefSeq" id="WP_132013229.1">
    <property type="nucleotide sequence ID" value="NZ_SLUN01000004.1"/>
</dbReference>
<accession>A0A4R1S4M5</accession>
<evidence type="ECO:0000313" key="2">
    <source>
        <dbReference type="Proteomes" id="UP000295008"/>
    </source>
</evidence>
<dbReference type="Proteomes" id="UP000295008">
    <property type="component" value="Unassembled WGS sequence"/>
</dbReference>
<protein>
    <submittedName>
        <fullName evidence="1">Uncharacterized protein</fullName>
    </submittedName>
</protein>